<protein>
    <submittedName>
        <fullName evidence="1">Uncharacterized protein</fullName>
    </submittedName>
</protein>
<name>A0ACD5G5R9_9SPIR</name>
<proteinExistence type="predicted"/>
<evidence type="ECO:0000313" key="2">
    <source>
        <dbReference type="Proteomes" id="UP001305925"/>
    </source>
</evidence>
<reference evidence="1" key="1">
    <citation type="submission" date="2024-11" db="EMBL/GenBank/DDBJ databases">
        <title>Sequencing of Borrelia variable plasmids from multiple Borrelia sensu lato isolates.</title>
        <authorList>
            <person name="Mongodin E.F."/>
            <person name="Rudenko N."/>
            <person name="Fraser C.M."/>
            <person name="Schutzer S."/>
            <person name="Luft B."/>
            <person name="Morgan R."/>
            <person name="Casjens S."/>
            <person name="Qiu W."/>
        </authorList>
    </citation>
    <scope>NUCLEOTIDE SEQUENCE</scope>
    <source>
        <strain evidence="1">SCW30h</strain>
    </source>
</reference>
<dbReference type="EMBL" id="CP179252">
    <property type="protein sequence ID" value="XOU08921.1"/>
    <property type="molecule type" value="Genomic_DNA"/>
</dbReference>
<gene>
    <name evidence="1" type="ORF">QIA00_04970</name>
</gene>
<keyword evidence="2" id="KW-1185">Reference proteome</keyword>
<geneLocation type="plasmid" evidence="1 2">
    <name>lp36</name>
</geneLocation>
<keyword evidence="1" id="KW-0614">Plasmid</keyword>
<dbReference type="Proteomes" id="UP001305925">
    <property type="component" value="Plasmid lp36"/>
</dbReference>
<accession>A0ACD5G5R9</accession>
<sequence length="65" mass="7442">MANIVTTLLIEEQEKASKAIQTEIQKLHIELANSYKSEFENLNDANTNTLMWSAKESQKKLKGYL</sequence>
<evidence type="ECO:0000313" key="1">
    <source>
        <dbReference type="EMBL" id="XOU08921.1"/>
    </source>
</evidence>
<organism evidence="1 2">
    <name type="scientific">Borreliella americana</name>
    <dbReference type="NCBI Taxonomy" id="478807"/>
    <lineage>
        <taxon>Bacteria</taxon>
        <taxon>Pseudomonadati</taxon>
        <taxon>Spirochaetota</taxon>
        <taxon>Spirochaetia</taxon>
        <taxon>Spirochaetales</taxon>
        <taxon>Borreliaceae</taxon>
        <taxon>Borreliella</taxon>
    </lineage>
</organism>